<accession>A0A1Q9E1B2</accession>
<comment type="caution">
    <text evidence="4">The sequence shown here is derived from an EMBL/GenBank/DDBJ whole genome shotgun (WGS) entry which is preliminary data.</text>
</comment>
<dbReference type="Proteomes" id="UP000186817">
    <property type="component" value="Unassembled WGS sequence"/>
</dbReference>
<dbReference type="InterPro" id="IPR002110">
    <property type="entry name" value="Ankyrin_rpt"/>
</dbReference>
<keyword evidence="3" id="KW-0732">Signal</keyword>
<keyword evidence="2" id="KW-1133">Transmembrane helix</keyword>
<feature type="chain" id="PRO_5012254891" evidence="3">
    <location>
        <begin position="21"/>
        <end position="1131"/>
    </location>
</feature>
<dbReference type="PANTHER" id="PTHR46224:SF64">
    <property type="entry name" value="IQ MOTIF AND ANKYRIN REPEAT DOMAIN-CONTAINING PROTEIN 1"/>
    <property type="match status" value="1"/>
</dbReference>
<reference evidence="4 5" key="1">
    <citation type="submission" date="2016-02" db="EMBL/GenBank/DDBJ databases">
        <title>Genome analysis of coral dinoflagellate symbionts highlights evolutionary adaptations to a symbiotic lifestyle.</title>
        <authorList>
            <person name="Aranda M."/>
            <person name="Li Y."/>
            <person name="Liew Y.J."/>
            <person name="Baumgarten S."/>
            <person name="Simakov O."/>
            <person name="Wilson M."/>
            <person name="Piel J."/>
            <person name="Ashoor H."/>
            <person name="Bougouffa S."/>
            <person name="Bajic V.B."/>
            <person name="Ryu T."/>
            <person name="Ravasi T."/>
            <person name="Bayer T."/>
            <person name="Micklem G."/>
            <person name="Kim H."/>
            <person name="Bhak J."/>
            <person name="Lajeunesse T.C."/>
            <person name="Voolstra C.R."/>
        </authorList>
    </citation>
    <scope>NUCLEOTIDE SEQUENCE [LARGE SCALE GENOMIC DNA]</scope>
    <source>
        <strain evidence="4 5">CCMP2467</strain>
    </source>
</reference>
<dbReference type="OrthoDB" id="432800at2759"/>
<dbReference type="SMART" id="SM00248">
    <property type="entry name" value="ANK"/>
    <property type="match status" value="5"/>
</dbReference>
<keyword evidence="2" id="KW-0812">Transmembrane</keyword>
<evidence type="ECO:0000313" key="4">
    <source>
        <dbReference type="EMBL" id="OLQ01197.1"/>
    </source>
</evidence>
<keyword evidence="5" id="KW-1185">Reference proteome</keyword>
<evidence type="ECO:0000256" key="1">
    <source>
        <dbReference type="SAM" id="MobiDB-lite"/>
    </source>
</evidence>
<feature type="transmembrane region" description="Helical" evidence="2">
    <location>
        <begin position="78"/>
        <end position="97"/>
    </location>
</feature>
<dbReference type="Gene3D" id="1.25.40.20">
    <property type="entry name" value="Ankyrin repeat-containing domain"/>
    <property type="match status" value="1"/>
</dbReference>
<feature type="region of interest" description="Disordered" evidence="1">
    <location>
        <begin position="405"/>
        <end position="482"/>
    </location>
</feature>
<dbReference type="InterPro" id="IPR036770">
    <property type="entry name" value="Ankyrin_rpt-contain_sf"/>
</dbReference>
<name>A0A1Q9E1B2_SYMMI</name>
<dbReference type="SUPFAM" id="SSF48403">
    <property type="entry name" value="Ankyrin repeat"/>
    <property type="match status" value="1"/>
</dbReference>
<sequence length="1131" mass="127012">MVLRFLVLIGAAAVLKVSCGSDDLVWLAPFIAREKTRLRKAWVAFLYTVSVAFLVSIAAAAGLITNSMKGEKADLMKWWLKFLAGSLLIVYSVYMAYVDGWLKPCGLKGPDDEEEDDKEEGLLQTDASADSQGTRSNIVVVALLGRVKRLRSPTDAMDQFRAALANPAPSVHAVRTAHKKHYPMWVVPVEEVLKMTGPPPGHQQLLAEGILKKWRPGWTSIMVSHQWLGAQHPDLRGEHLSILQGALRNIISGKVRVCSDIAFQFMGKNRILSKAERAALAKSYIWLDWWSIPQISLRSFYFIDDATLERDQDAGIRSIPFYVSVSRFFISLVPPLRHQVTGKICDYGTYLQRGWCRAELWCRYLACSNLDLASEEDEVQDTAIDTGRILPAIVVSATDCIEHTDTQTHRHTDTQTHRHTDTQTHRHTDTQTHRHTDTQTHRHTDTQTHRHTDTQTHRHTDTQTHRHTDTQTHRHTDTQFGSTETWRHCLAHEGEFTLESDRESVGEMCRAALDLKLRELSESPKDLDLFRVLASRREDLTGAEERVRSVEEFLAHFKFASLETAAKVRRGIGGLACATLSGDLPMMRRLFDARASLTTRAKEMFEVGIGPDFTPLFLAVVRSRHSTEPLELLLQLRSDPNEDAGPSSCALGWCPSARAVEVMVQARADVNRVSGPPFRITPLQTAAMTHQRREVFAILLEKKADLHKLGHGLRPPIMNELAVFCHLGYPERLDVAQLLVEKGADVNQKTEAKGMMYMLSLFARLRIRFPNPSVVVRVFADLDIPSLGCAAIVGEAEMVRFLLRARADPMVKSSRGVPVKDMARSDEIRKAMDTHLERSIRCFAFRGSMLSWVYEDQRLPEKVETLWRGSFVQLWTLLILRTSHSFADGCADSLHPGFKHEAAKTGLDDFTVYLIMAGSGIYTWYELILGTMLGCLILASIVLFLTESASLSHVLESIPAWAILLALGVVAPGPQGGGKSIRCVHLAWVLVCSYRVMLRTLRNGASLQTALRRLFVHPLPSKDYRSFASLSAPCCGQGFFAVVESEGRAQAQVCSPASVEGLGTEGAFDLRRDIPCARHSLKQKPHCLAFSFYQVGEGEFVGWHAVGWRCFCESPLLWVDWWLFLWAWLTW</sequence>
<feature type="signal peptide" evidence="3">
    <location>
        <begin position="1"/>
        <end position="20"/>
    </location>
</feature>
<dbReference type="PANTHER" id="PTHR46224">
    <property type="entry name" value="ANKYRIN REPEAT FAMILY PROTEIN"/>
    <property type="match status" value="1"/>
</dbReference>
<keyword evidence="2" id="KW-0472">Membrane</keyword>
<gene>
    <name evidence="4" type="ORF">AK812_SmicGene16081</name>
</gene>
<protein>
    <submittedName>
        <fullName evidence="4">Uncharacterized protein</fullName>
    </submittedName>
</protein>
<dbReference type="AlphaFoldDB" id="A0A1Q9E1B2"/>
<feature type="transmembrane region" description="Helical" evidence="2">
    <location>
        <begin position="44"/>
        <end position="66"/>
    </location>
</feature>
<organism evidence="4 5">
    <name type="scientific">Symbiodinium microadriaticum</name>
    <name type="common">Dinoflagellate</name>
    <name type="synonym">Zooxanthella microadriatica</name>
    <dbReference type="NCBI Taxonomy" id="2951"/>
    <lineage>
        <taxon>Eukaryota</taxon>
        <taxon>Sar</taxon>
        <taxon>Alveolata</taxon>
        <taxon>Dinophyceae</taxon>
        <taxon>Suessiales</taxon>
        <taxon>Symbiodiniaceae</taxon>
        <taxon>Symbiodinium</taxon>
    </lineage>
</organism>
<dbReference type="EMBL" id="LSRX01000302">
    <property type="protein sequence ID" value="OLQ01197.1"/>
    <property type="molecule type" value="Genomic_DNA"/>
</dbReference>
<dbReference type="InterPro" id="IPR051616">
    <property type="entry name" value="Cul2-RING_E3_ligase_SR"/>
</dbReference>
<feature type="compositionally biased region" description="Basic and acidic residues" evidence="1">
    <location>
        <begin position="405"/>
        <end position="477"/>
    </location>
</feature>
<proteinExistence type="predicted"/>
<evidence type="ECO:0000313" key="5">
    <source>
        <dbReference type="Proteomes" id="UP000186817"/>
    </source>
</evidence>
<feature type="transmembrane region" description="Helical" evidence="2">
    <location>
        <begin position="953"/>
        <end position="973"/>
    </location>
</feature>
<evidence type="ECO:0000256" key="3">
    <source>
        <dbReference type="SAM" id="SignalP"/>
    </source>
</evidence>
<feature type="region of interest" description="Disordered" evidence="1">
    <location>
        <begin position="109"/>
        <end position="130"/>
    </location>
</feature>
<feature type="transmembrane region" description="Helical" evidence="2">
    <location>
        <begin position="924"/>
        <end position="946"/>
    </location>
</feature>
<evidence type="ECO:0000256" key="2">
    <source>
        <dbReference type="SAM" id="Phobius"/>
    </source>
</evidence>